<dbReference type="AlphaFoldDB" id="A0A7S4AYS5"/>
<protein>
    <recommendedName>
        <fullName evidence="2">Nucleotide-diphospho-sugar transferase domain-containing protein</fullName>
    </recommendedName>
</protein>
<dbReference type="InterPro" id="IPR029044">
    <property type="entry name" value="Nucleotide-diphossugar_trans"/>
</dbReference>
<organism evidence="1">
    <name type="scientific">Chrysotila carterae</name>
    <name type="common">Marine alga</name>
    <name type="synonym">Syracosphaera carterae</name>
    <dbReference type="NCBI Taxonomy" id="13221"/>
    <lineage>
        <taxon>Eukaryota</taxon>
        <taxon>Haptista</taxon>
        <taxon>Haptophyta</taxon>
        <taxon>Prymnesiophyceae</taxon>
        <taxon>Isochrysidales</taxon>
        <taxon>Isochrysidaceae</taxon>
        <taxon>Chrysotila</taxon>
    </lineage>
</organism>
<evidence type="ECO:0000313" key="1">
    <source>
        <dbReference type="EMBL" id="CAE0748087.1"/>
    </source>
</evidence>
<evidence type="ECO:0008006" key="2">
    <source>
        <dbReference type="Google" id="ProtNLM"/>
    </source>
</evidence>
<accession>A0A7S4AYS5</accession>
<dbReference type="EMBL" id="HBIZ01001191">
    <property type="protein sequence ID" value="CAE0748087.1"/>
    <property type="molecule type" value="Transcribed_RNA"/>
</dbReference>
<dbReference type="SUPFAM" id="SSF53448">
    <property type="entry name" value="Nucleotide-diphospho-sugar transferases"/>
    <property type="match status" value="1"/>
</dbReference>
<proteinExistence type="predicted"/>
<reference evidence="1" key="1">
    <citation type="submission" date="2021-01" db="EMBL/GenBank/DDBJ databases">
        <authorList>
            <person name="Corre E."/>
            <person name="Pelletier E."/>
            <person name="Niang G."/>
            <person name="Scheremetjew M."/>
            <person name="Finn R."/>
            <person name="Kale V."/>
            <person name="Holt S."/>
            <person name="Cochrane G."/>
            <person name="Meng A."/>
            <person name="Brown T."/>
            <person name="Cohen L."/>
        </authorList>
    </citation>
    <scope>NUCLEOTIDE SEQUENCE</scope>
    <source>
        <strain evidence="1">CCMP645</strain>
    </source>
</reference>
<sequence length="364" mass="41569">MPCVLALGRLNESTLRRDESCTEATLKVHVGYKALVLLALFQRYPKLSGAMYMDADAVIDAAWLRPQVYFELEPRADLIGTSNFNAPVLMNGGVLLLRNSPWTARFLSQWWQRRCAGKDQLALWHSIFAAWAEDIPWLRWPKGMWSKYKYALDAARRLALPYVASSHNAMRRALLLDNTEWKCNGTCNWLFERTGCLSQPLFLPHVLLLPVVPFRLPKGASHTISDGEVLSRLRARSSSLVPPLQHYSGHLYARFTGLAAEQLVCHVNERPSSCLHQQQGTQGLQHINLTKRDKRHLREMCDLCRTFARSIVDGRCSNRTHNKFYRCVCSNVLLPKFENVASGEGSFRHRWRCPDICLHLGSKL</sequence>
<name>A0A7S4AYS5_CHRCT</name>
<gene>
    <name evidence="1" type="ORF">PCAR00345_LOCUS669</name>
</gene>